<dbReference type="GO" id="GO:0005975">
    <property type="term" value="P:carbohydrate metabolic process"/>
    <property type="evidence" value="ECO:0007669"/>
    <property type="project" value="InterPro"/>
</dbReference>
<dbReference type="InterPro" id="IPR008928">
    <property type="entry name" value="6-hairpin_glycosidase_sf"/>
</dbReference>
<protein>
    <submittedName>
        <fullName evidence="2">Uncharacterized protein</fullName>
    </submittedName>
</protein>
<keyword evidence="1" id="KW-0732">Signal</keyword>
<evidence type="ECO:0000313" key="2">
    <source>
        <dbReference type="EMBL" id="KIV87344.1"/>
    </source>
</evidence>
<organism evidence="2 3">
    <name type="scientific">Exophiala sideris</name>
    <dbReference type="NCBI Taxonomy" id="1016849"/>
    <lineage>
        <taxon>Eukaryota</taxon>
        <taxon>Fungi</taxon>
        <taxon>Dikarya</taxon>
        <taxon>Ascomycota</taxon>
        <taxon>Pezizomycotina</taxon>
        <taxon>Eurotiomycetes</taxon>
        <taxon>Chaetothyriomycetidae</taxon>
        <taxon>Chaetothyriales</taxon>
        <taxon>Herpotrichiellaceae</taxon>
        <taxon>Exophiala</taxon>
    </lineage>
</organism>
<sequence length="778" mass="88335">MFRRRSLLCSLYVLVFILLGAGAPPVQAQAQAQSGPQLPLEHAYHSHNQLQGGDDAGRHHKSSVYKQDNFYSAPTWNVRTVLDDPQRPIKDPDSYNTTLLPLKFEPLPLGSVKPLGWLRQQVDLMANGLPGHLHEFYRLVKEAPWLGGDEEYSWLNEAWPYSYNAIVPLAYLSDSEVLKQHVLQVTKWVIDQQHSDGWLGPEVDMSRRNFWGRYPLFLGFMQLVEAEPELGEARILPAMHRFVVLMHKMLSNEHEGYVSKPGDNFDEQWGRSRAAEMVLALQWLYEKHPMGNEKKILRCMVHMYEKAYDWSYWFSEENFLKDDLDTFPVEVTDKLFPYIHAVNTGQGLKWPAVMRRLVHEDGLLHTTRNGVNWTFQYHGTPSGAIIGDERQSGLSPVRGTELCSVVETMFSLNYLYQAVGDRDFADKSELAAYNALPVMFMPHWWAHQYIAQTNQPISHPLERTPFWNVGPLGQTFGTEPNYPCCTVNMQAYSKWVPASFVKVGEDGLAHALLGPTHVSTTLGKHNHVRIWCDTNYPFTNYLNYEIKANSAFRFSFRVPGWAVLAESNVRVDSGQAHRLKPDNATGLHTIIIPAGRTRVQVTFGARIRVEPRANDTVSIYHGALLYALPIGIDYHPSRPARYPGTSAPPEANDWVLLPREQWNLAIDTSTLMFFEYPNRYDECLPNPIWHEDAPPISISALACQIDWQLEGGYAPNPPLKGQRNCTSRAYPVELRPYGSAKLHIAELPTLDLSPGSPDLWSGEEGAKEGLLNDPNIEI</sequence>
<reference evidence="2 3" key="1">
    <citation type="submission" date="2015-01" db="EMBL/GenBank/DDBJ databases">
        <title>The Genome Sequence of Exophiala sideris CBS121828.</title>
        <authorList>
            <consortium name="The Broad Institute Genomics Platform"/>
            <person name="Cuomo C."/>
            <person name="de Hoog S."/>
            <person name="Gorbushina A."/>
            <person name="Stielow B."/>
            <person name="Teixiera M."/>
            <person name="Abouelleil A."/>
            <person name="Chapman S.B."/>
            <person name="Priest M."/>
            <person name="Young S.K."/>
            <person name="Wortman J."/>
            <person name="Nusbaum C."/>
            <person name="Birren B."/>
        </authorList>
    </citation>
    <scope>NUCLEOTIDE SEQUENCE [LARGE SCALE GENOMIC DNA]</scope>
    <source>
        <strain evidence="2 3">CBS 121828</strain>
    </source>
</reference>
<proteinExistence type="predicted"/>
<dbReference type="Proteomes" id="UP000053599">
    <property type="component" value="Unassembled WGS sequence"/>
</dbReference>
<gene>
    <name evidence="2" type="ORF">PV11_02896</name>
</gene>
<dbReference type="OrthoDB" id="5358475at2759"/>
<evidence type="ECO:0000313" key="3">
    <source>
        <dbReference type="Proteomes" id="UP000053599"/>
    </source>
</evidence>
<dbReference type="SUPFAM" id="SSF48208">
    <property type="entry name" value="Six-hairpin glycosidases"/>
    <property type="match status" value="1"/>
</dbReference>
<evidence type="ECO:0000256" key="1">
    <source>
        <dbReference type="SAM" id="SignalP"/>
    </source>
</evidence>
<name>A0A0D1Z0J9_9EURO</name>
<dbReference type="EMBL" id="KN846951">
    <property type="protein sequence ID" value="KIV87344.1"/>
    <property type="molecule type" value="Genomic_DNA"/>
</dbReference>
<feature type="chain" id="PRO_5002252346" evidence="1">
    <location>
        <begin position="29"/>
        <end position="778"/>
    </location>
</feature>
<accession>A0A0D1Z0J9</accession>
<dbReference type="AlphaFoldDB" id="A0A0D1Z0J9"/>
<feature type="signal peptide" evidence="1">
    <location>
        <begin position="1"/>
        <end position="28"/>
    </location>
</feature>
<dbReference type="HOGENOM" id="CLU_016354_1_0_1"/>
<dbReference type="STRING" id="1016849.A0A0D1Z0J9"/>